<comment type="caution">
    <text evidence="7">The sequence shown here is derived from an EMBL/GenBank/DDBJ whole genome shotgun (WGS) entry which is preliminary data.</text>
</comment>
<dbReference type="InterPro" id="IPR035996">
    <property type="entry name" value="4pyrrol_Methylase_sf"/>
</dbReference>
<accession>A0ABT8URD8</accession>
<dbReference type="CDD" id="cd11644">
    <property type="entry name" value="Precorrin-6Y-MT"/>
    <property type="match status" value="1"/>
</dbReference>
<dbReference type="InterPro" id="IPR014777">
    <property type="entry name" value="4pyrrole_Mease_sub1"/>
</dbReference>
<dbReference type="Pfam" id="PF00590">
    <property type="entry name" value="TP_methylase"/>
    <property type="match status" value="1"/>
</dbReference>
<proteinExistence type="predicted"/>
<keyword evidence="4" id="KW-0808">Transferase</keyword>
<dbReference type="RefSeq" id="WP_302917181.1">
    <property type="nucleotide sequence ID" value="NZ_JAUMSQ010000602.1"/>
</dbReference>
<evidence type="ECO:0000256" key="2">
    <source>
        <dbReference type="ARBA" id="ARBA00022573"/>
    </source>
</evidence>
<gene>
    <name evidence="7" type="ORF">Q2100_31735</name>
</gene>
<name>A0ABT8URD8_9MYCO</name>
<feature type="non-terminal residue" evidence="7">
    <location>
        <position position="1"/>
    </location>
</feature>
<dbReference type="SUPFAM" id="SSF53790">
    <property type="entry name" value="Tetrapyrrole methylase"/>
    <property type="match status" value="1"/>
</dbReference>
<dbReference type="InterPro" id="IPR012818">
    <property type="entry name" value="CbiE"/>
</dbReference>
<keyword evidence="8" id="KW-1185">Reference proteome</keyword>
<evidence type="ECO:0000259" key="6">
    <source>
        <dbReference type="Pfam" id="PF00590"/>
    </source>
</evidence>
<protein>
    <submittedName>
        <fullName evidence="7">Cobalt-precorrin-7 (C(5))-methyltransferase</fullName>
    </submittedName>
</protein>
<dbReference type="PANTHER" id="PTHR43182:SF1">
    <property type="entry name" value="COBALT-PRECORRIN-7 C(5)-METHYLTRANSFERASE"/>
    <property type="match status" value="1"/>
</dbReference>
<dbReference type="InterPro" id="IPR050714">
    <property type="entry name" value="Cobalamin_biosynth_MTase"/>
</dbReference>
<keyword evidence="2" id="KW-0169">Cobalamin biosynthesis</keyword>
<evidence type="ECO:0000256" key="5">
    <source>
        <dbReference type="ARBA" id="ARBA00022691"/>
    </source>
</evidence>
<dbReference type="EMBL" id="JAUMSQ010000602">
    <property type="protein sequence ID" value="MDO3640355.1"/>
    <property type="molecule type" value="Genomic_DNA"/>
</dbReference>
<keyword evidence="5" id="KW-0949">S-adenosyl-L-methionine</keyword>
<evidence type="ECO:0000256" key="4">
    <source>
        <dbReference type="ARBA" id="ARBA00022679"/>
    </source>
</evidence>
<comment type="pathway">
    <text evidence="1">Cofactor biosynthesis; adenosylcobalamin biosynthesis.</text>
</comment>
<feature type="domain" description="Tetrapyrrole methylase" evidence="6">
    <location>
        <begin position="7"/>
        <end position="88"/>
    </location>
</feature>
<dbReference type="PANTHER" id="PTHR43182">
    <property type="entry name" value="COBALT-PRECORRIN-6B C(15)-METHYLTRANSFERASE (DECARBOXYLATING)"/>
    <property type="match status" value="1"/>
</dbReference>
<evidence type="ECO:0000256" key="3">
    <source>
        <dbReference type="ARBA" id="ARBA00022603"/>
    </source>
</evidence>
<dbReference type="Proteomes" id="UP001168823">
    <property type="component" value="Unassembled WGS sequence"/>
</dbReference>
<dbReference type="Gene3D" id="3.40.1010.10">
    <property type="entry name" value="Cobalt-precorrin-4 Transmethylase, Domain 1"/>
    <property type="match status" value="1"/>
</dbReference>
<dbReference type="InterPro" id="IPR000878">
    <property type="entry name" value="4pyrrol_Mease"/>
</dbReference>
<evidence type="ECO:0000313" key="8">
    <source>
        <dbReference type="Proteomes" id="UP001168823"/>
    </source>
</evidence>
<feature type="non-terminal residue" evidence="7">
    <location>
        <position position="100"/>
    </location>
</feature>
<reference evidence="7" key="1">
    <citation type="submission" date="2023-07" db="EMBL/GenBank/DDBJ databases">
        <title>Mycolicibacterium sp. nov., a novel bacterial species.</title>
        <authorList>
            <person name="Cao Y."/>
        </authorList>
    </citation>
    <scope>NUCLEOTIDE SEQUENCE</scope>
    <source>
        <strain evidence="7">KC 300</strain>
    </source>
</reference>
<evidence type="ECO:0000256" key="1">
    <source>
        <dbReference type="ARBA" id="ARBA00004953"/>
    </source>
</evidence>
<keyword evidence="3" id="KW-0489">Methyltransferase</keyword>
<organism evidence="7 8">
    <name type="scientific">Mycolicibacterium arseniciresistens</name>
    <dbReference type="NCBI Taxonomy" id="3062257"/>
    <lineage>
        <taxon>Bacteria</taxon>
        <taxon>Bacillati</taxon>
        <taxon>Actinomycetota</taxon>
        <taxon>Actinomycetes</taxon>
        <taxon>Mycobacteriales</taxon>
        <taxon>Mycobacteriaceae</taxon>
        <taxon>Mycolicibacterium</taxon>
    </lineage>
</organism>
<evidence type="ECO:0000313" key="7">
    <source>
        <dbReference type="EMBL" id="MDO3640355.1"/>
    </source>
</evidence>
<sequence length="100" mass="10236">ALAALGEATGDVHVVASGDPMLHGIGATLIRRFGADRVSVLPHVSSVTLACARLGWSVQDTEVISLVTADPHTAVRRGGRAVVLSTDRTTPEALAALLTA</sequence>